<dbReference type="Proteomes" id="UP000824118">
    <property type="component" value="Unassembled WGS sequence"/>
</dbReference>
<dbReference type="GO" id="GO:0004134">
    <property type="term" value="F:4-alpha-glucanotransferase activity"/>
    <property type="evidence" value="ECO:0007669"/>
    <property type="project" value="UniProtKB-EC"/>
</dbReference>
<accession>A0A9D1LZM2</accession>
<evidence type="ECO:0000256" key="11">
    <source>
        <dbReference type="SAM" id="MobiDB-lite"/>
    </source>
</evidence>
<evidence type="ECO:0000256" key="5">
    <source>
        <dbReference type="ARBA" id="ARBA00022676"/>
    </source>
</evidence>
<evidence type="ECO:0000313" key="13">
    <source>
        <dbReference type="Proteomes" id="UP000824118"/>
    </source>
</evidence>
<dbReference type="Gene3D" id="3.20.20.80">
    <property type="entry name" value="Glycosidases"/>
    <property type="match status" value="1"/>
</dbReference>
<gene>
    <name evidence="12" type="primary">malQ</name>
    <name evidence="12" type="ORF">IAD22_08010</name>
</gene>
<evidence type="ECO:0000256" key="4">
    <source>
        <dbReference type="ARBA" id="ARBA00020295"/>
    </source>
</evidence>
<keyword evidence="7 10" id="KW-0119">Carbohydrate metabolism</keyword>
<dbReference type="NCBIfam" id="TIGR00217">
    <property type="entry name" value="malQ"/>
    <property type="match status" value="1"/>
</dbReference>
<reference evidence="12" key="2">
    <citation type="journal article" date="2021" name="PeerJ">
        <title>Extensive microbial diversity within the chicken gut microbiome revealed by metagenomics and culture.</title>
        <authorList>
            <person name="Gilroy R."/>
            <person name="Ravi A."/>
            <person name="Getino M."/>
            <person name="Pursley I."/>
            <person name="Horton D.L."/>
            <person name="Alikhan N.F."/>
            <person name="Baker D."/>
            <person name="Gharbi K."/>
            <person name="Hall N."/>
            <person name="Watson M."/>
            <person name="Adriaenssens E.M."/>
            <person name="Foster-Nyarko E."/>
            <person name="Jarju S."/>
            <person name="Secka A."/>
            <person name="Antonio M."/>
            <person name="Oren A."/>
            <person name="Chaudhuri R.R."/>
            <person name="La Ragione R."/>
            <person name="Hildebrand F."/>
            <person name="Pallen M.J."/>
        </authorList>
    </citation>
    <scope>NUCLEOTIDE SEQUENCE</scope>
    <source>
        <strain evidence="12">ChiGjej1B1-1684</strain>
    </source>
</reference>
<evidence type="ECO:0000256" key="3">
    <source>
        <dbReference type="ARBA" id="ARBA00012560"/>
    </source>
</evidence>
<dbReference type="NCBIfam" id="NF011080">
    <property type="entry name" value="PRK14508.1-3"/>
    <property type="match status" value="1"/>
</dbReference>
<dbReference type="EMBL" id="DVNG01000119">
    <property type="protein sequence ID" value="HIU50940.1"/>
    <property type="molecule type" value="Genomic_DNA"/>
</dbReference>
<reference evidence="12" key="1">
    <citation type="submission" date="2020-10" db="EMBL/GenBank/DDBJ databases">
        <authorList>
            <person name="Gilroy R."/>
        </authorList>
    </citation>
    <scope>NUCLEOTIDE SEQUENCE</scope>
    <source>
        <strain evidence="12">ChiGjej1B1-1684</strain>
    </source>
</reference>
<evidence type="ECO:0000256" key="7">
    <source>
        <dbReference type="ARBA" id="ARBA00023277"/>
    </source>
</evidence>
<dbReference type="SUPFAM" id="SSF51445">
    <property type="entry name" value="(Trans)glycosidases"/>
    <property type="match status" value="1"/>
</dbReference>
<evidence type="ECO:0000256" key="6">
    <source>
        <dbReference type="ARBA" id="ARBA00022679"/>
    </source>
</evidence>
<dbReference type="GO" id="GO:0005975">
    <property type="term" value="P:carbohydrate metabolic process"/>
    <property type="evidence" value="ECO:0007669"/>
    <property type="project" value="InterPro"/>
</dbReference>
<protein>
    <recommendedName>
        <fullName evidence="4 10">4-alpha-glucanotransferase</fullName>
        <ecNumber evidence="3 10">2.4.1.25</ecNumber>
    </recommendedName>
    <alternativeName>
        <fullName evidence="8 10">Amylomaltase</fullName>
    </alternativeName>
    <alternativeName>
        <fullName evidence="9 10">Disproportionating enzyme</fullName>
    </alternativeName>
</protein>
<dbReference type="InterPro" id="IPR017853">
    <property type="entry name" value="GH"/>
</dbReference>
<keyword evidence="5 10" id="KW-0328">Glycosyltransferase</keyword>
<keyword evidence="6 10" id="KW-0808">Transferase</keyword>
<dbReference type="PANTHER" id="PTHR32438">
    <property type="entry name" value="4-ALPHA-GLUCANOTRANSFERASE DPE1, CHLOROPLASTIC/AMYLOPLASTIC"/>
    <property type="match status" value="1"/>
</dbReference>
<evidence type="ECO:0000256" key="9">
    <source>
        <dbReference type="ARBA" id="ARBA00031501"/>
    </source>
</evidence>
<organism evidence="12 13">
    <name type="scientific">Candidatus Limousia pullorum</name>
    <dbReference type="NCBI Taxonomy" id="2840860"/>
    <lineage>
        <taxon>Bacteria</taxon>
        <taxon>Bacillati</taxon>
        <taxon>Bacillota</taxon>
        <taxon>Clostridia</taxon>
        <taxon>Eubacteriales</taxon>
        <taxon>Oscillospiraceae</taxon>
        <taxon>Oscillospiraceae incertae sedis</taxon>
        <taxon>Candidatus Limousia</taxon>
    </lineage>
</organism>
<evidence type="ECO:0000256" key="10">
    <source>
        <dbReference type="RuleBase" id="RU361207"/>
    </source>
</evidence>
<evidence type="ECO:0000313" key="12">
    <source>
        <dbReference type="EMBL" id="HIU50940.1"/>
    </source>
</evidence>
<proteinExistence type="inferred from homology"/>
<comment type="caution">
    <text evidence="12">The sequence shown here is derived from an EMBL/GenBank/DDBJ whole genome shotgun (WGS) entry which is preliminary data.</text>
</comment>
<feature type="region of interest" description="Disordered" evidence="11">
    <location>
        <begin position="432"/>
        <end position="455"/>
    </location>
</feature>
<evidence type="ECO:0000256" key="8">
    <source>
        <dbReference type="ARBA" id="ARBA00031423"/>
    </source>
</evidence>
<sequence length="573" mass="67025">METVNNKRAAGILMPISSLPSPYGIGTMGKEARNFADFLKKSGQKIWQILPVGPTSYGDSPYQSFSTYAGNPYFIDLEALWEEGLLKKSLIEYFNWGEHENYVDYERVYKCRFVVLEDACARFFGNKNNPEKDAYESFCEKNKDWLEDYALFMSVKAEFENKAWTEWDDEEIRLRKPEALAKYRVKCADKILFWKFVQFKFYQQWEKFRGYVNYLGIKILGDMPIYVAMDSADTWANPDVFWLDEEGKPVRVAGCPPDYFSAKGQLWGNPLYNWDYLKETGYEWWIKRVKAATELFDITRIDHFRAFDTYYAIPYPAEDAVNGEWLNGPGIEFFEKLKAELGDPEIVAEDLGSLADSVYVLLEKSGYPGMRVFEFAFDGDDRNGYLPHNYCENCVAYTGTHDNDTLRGWFEKEPALTLGRIYSECYPDKVPEIEEEPEETSEEKKPEEEKEEIDLEKLTAEELEEYNKKLEEEEKKKERDRRLTIKYKQDAKLAEDLKLSDEEVLDMILTALYNSKANTVIIQLQDILWLGSEARMNTPSTLGDNWKWRASREYLTDEIAERLMNYAKNSNRI</sequence>
<comment type="similarity">
    <text evidence="2 10">Belongs to the disproportionating enzyme family.</text>
</comment>
<dbReference type="PANTHER" id="PTHR32438:SF5">
    <property type="entry name" value="4-ALPHA-GLUCANOTRANSFERASE DPE1, CHLOROPLASTIC_AMYLOPLASTIC"/>
    <property type="match status" value="1"/>
</dbReference>
<dbReference type="InterPro" id="IPR003385">
    <property type="entry name" value="Glyco_hydro_77"/>
</dbReference>
<comment type="catalytic activity">
    <reaction evidence="1 10">
        <text>Transfers a segment of a (1-&gt;4)-alpha-D-glucan to a new position in an acceptor, which may be glucose or a (1-&gt;4)-alpha-D-glucan.</text>
        <dbReference type="EC" id="2.4.1.25"/>
    </reaction>
</comment>
<dbReference type="Pfam" id="PF02446">
    <property type="entry name" value="Glyco_hydro_77"/>
    <property type="match status" value="1"/>
</dbReference>
<evidence type="ECO:0000256" key="1">
    <source>
        <dbReference type="ARBA" id="ARBA00000439"/>
    </source>
</evidence>
<dbReference type="EC" id="2.4.1.25" evidence="3 10"/>
<name>A0A9D1LZM2_9FIRM</name>
<evidence type="ECO:0000256" key="2">
    <source>
        <dbReference type="ARBA" id="ARBA00005684"/>
    </source>
</evidence>
<dbReference type="AlphaFoldDB" id="A0A9D1LZM2"/>